<proteinExistence type="predicted"/>
<dbReference type="EMBL" id="MU003519">
    <property type="protein sequence ID" value="KAF2467663.1"/>
    <property type="molecule type" value="Genomic_DNA"/>
</dbReference>
<comment type="caution">
    <text evidence="1">The sequence shown here is derived from an EMBL/GenBank/DDBJ whole genome shotgun (WGS) entry which is preliminary data.</text>
</comment>
<evidence type="ECO:0000313" key="1">
    <source>
        <dbReference type="EMBL" id="KAF2467663.1"/>
    </source>
</evidence>
<dbReference type="Proteomes" id="UP000799755">
    <property type="component" value="Unassembled WGS sequence"/>
</dbReference>
<evidence type="ECO:0000313" key="2">
    <source>
        <dbReference type="Proteomes" id="UP000799755"/>
    </source>
</evidence>
<reference evidence="1" key="1">
    <citation type="journal article" date="2020" name="Stud. Mycol.">
        <title>101 Dothideomycetes genomes: a test case for predicting lifestyles and emergence of pathogens.</title>
        <authorList>
            <person name="Haridas S."/>
            <person name="Albert R."/>
            <person name="Binder M."/>
            <person name="Bloem J."/>
            <person name="Labutti K."/>
            <person name="Salamov A."/>
            <person name="Andreopoulos B."/>
            <person name="Baker S."/>
            <person name="Barry K."/>
            <person name="Bills G."/>
            <person name="Bluhm B."/>
            <person name="Cannon C."/>
            <person name="Castanera R."/>
            <person name="Culley D."/>
            <person name="Daum C."/>
            <person name="Ezra D."/>
            <person name="Gonzalez J."/>
            <person name="Henrissat B."/>
            <person name="Kuo A."/>
            <person name="Liang C."/>
            <person name="Lipzen A."/>
            <person name="Lutzoni F."/>
            <person name="Magnuson J."/>
            <person name="Mondo S."/>
            <person name="Nolan M."/>
            <person name="Ohm R."/>
            <person name="Pangilinan J."/>
            <person name="Park H.-J."/>
            <person name="Ramirez L."/>
            <person name="Alfaro M."/>
            <person name="Sun H."/>
            <person name="Tritt A."/>
            <person name="Yoshinaga Y."/>
            <person name="Zwiers L.-H."/>
            <person name="Turgeon B."/>
            <person name="Goodwin S."/>
            <person name="Spatafora J."/>
            <person name="Crous P."/>
            <person name="Grigoriev I."/>
        </authorList>
    </citation>
    <scope>NUCLEOTIDE SEQUENCE</scope>
    <source>
        <strain evidence="1">ATCC 200398</strain>
    </source>
</reference>
<accession>A0ACB6QM56</accession>
<sequence length="299" mass="33687">MCQALFNKAYGSKTLQWTVCISSNLPDINIFTLGISLSNDGRVPTTNGGDFPQKLDVNIALSLYKLLFDLGYSSDIILYFDSLYTEVLRYTYGHRAPEVHPFILKERNPLYMLIRLNVILLGSPIIGHKLIGYVRYLQKLRAICGVLAFECLGKALDRTTLAASNPNRKLALIVQAALLLDQVVEMNGKLPAALVCFAQGKIYEDMHRHLIQYISHYLQKLISGVFGKRCGILTGLQETKCGEFLGEAFWDMLSDLIPSVPLRKPPKLRKYADMGWNTYDIGVGQYYHKMFSLQCSLSC</sequence>
<organism evidence="1 2">
    <name type="scientific">Lindgomyces ingoldianus</name>
    <dbReference type="NCBI Taxonomy" id="673940"/>
    <lineage>
        <taxon>Eukaryota</taxon>
        <taxon>Fungi</taxon>
        <taxon>Dikarya</taxon>
        <taxon>Ascomycota</taxon>
        <taxon>Pezizomycotina</taxon>
        <taxon>Dothideomycetes</taxon>
        <taxon>Pleosporomycetidae</taxon>
        <taxon>Pleosporales</taxon>
        <taxon>Lindgomycetaceae</taxon>
        <taxon>Lindgomyces</taxon>
    </lineage>
</organism>
<gene>
    <name evidence="1" type="ORF">BDR25DRAFT_305429</name>
</gene>
<protein>
    <submittedName>
        <fullName evidence="1">Uncharacterized protein</fullName>
    </submittedName>
</protein>
<name>A0ACB6QM56_9PLEO</name>
<keyword evidence="2" id="KW-1185">Reference proteome</keyword>
<feature type="non-terminal residue" evidence="1">
    <location>
        <position position="299"/>
    </location>
</feature>